<dbReference type="GO" id="GO:0050660">
    <property type="term" value="F:flavin adenine dinucleotide binding"/>
    <property type="evidence" value="ECO:0007669"/>
    <property type="project" value="InterPro"/>
</dbReference>
<dbReference type="Pfam" id="PF00743">
    <property type="entry name" value="FMO-like"/>
    <property type="match status" value="1"/>
</dbReference>
<evidence type="ECO:0000256" key="8">
    <source>
        <dbReference type="ARBA" id="ARBA00022857"/>
    </source>
</evidence>
<keyword evidence="24" id="KW-1185">Reference proteome</keyword>
<feature type="non-terminal residue" evidence="23">
    <location>
        <position position="510"/>
    </location>
</feature>
<evidence type="ECO:0000256" key="10">
    <source>
        <dbReference type="ARBA" id="ARBA00023002"/>
    </source>
</evidence>
<dbReference type="STRING" id="407821.A0A087UKR9"/>
<keyword evidence="11 23" id="KW-0503">Monooxygenase</keyword>
<keyword evidence="10" id="KW-0560">Oxidoreductase</keyword>
<evidence type="ECO:0000256" key="4">
    <source>
        <dbReference type="ARBA" id="ARBA00022630"/>
    </source>
</evidence>
<dbReference type="FunFam" id="3.50.50.60:FF:000159">
    <property type="entry name" value="Dimethylaniline monooxygenase [N-oxide-forming]"/>
    <property type="match status" value="1"/>
</dbReference>
<evidence type="ECO:0000256" key="14">
    <source>
        <dbReference type="ARBA" id="ARBA00034528"/>
    </source>
</evidence>
<comment type="catalytic activity">
    <reaction evidence="22">
        <text>N,N-dimethylaniline + NADPH + O2 + H(+) = N,N-dimethylaniline N-oxide + NADP(+) + H2O</text>
        <dbReference type="Rhea" id="RHEA:24468"/>
        <dbReference type="ChEBI" id="CHEBI:15377"/>
        <dbReference type="ChEBI" id="CHEBI:15378"/>
        <dbReference type="ChEBI" id="CHEBI:15379"/>
        <dbReference type="ChEBI" id="CHEBI:16269"/>
        <dbReference type="ChEBI" id="CHEBI:17735"/>
        <dbReference type="ChEBI" id="CHEBI:57783"/>
        <dbReference type="ChEBI" id="CHEBI:58349"/>
        <dbReference type="EC" id="1.14.13.8"/>
    </reaction>
    <physiologicalReaction direction="left-to-right" evidence="22">
        <dbReference type="Rhea" id="RHEA:24469"/>
    </physiologicalReaction>
</comment>
<dbReference type="GO" id="GO:0004499">
    <property type="term" value="F:N,N-dimethylaniline monooxygenase activity"/>
    <property type="evidence" value="ECO:0007669"/>
    <property type="project" value="InterPro"/>
</dbReference>
<dbReference type="PRINTS" id="PR00370">
    <property type="entry name" value="FMOXYGENASE"/>
</dbReference>
<dbReference type="AlphaFoldDB" id="A0A087UKR9"/>
<evidence type="ECO:0000256" key="16">
    <source>
        <dbReference type="ARBA" id="ARBA00034554"/>
    </source>
</evidence>
<evidence type="ECO:0000256" key="20">
    <source>
        <dbReference type="ARBA" id="ARBA00048041"/>
    </source>
</evidence>
<evidence type="ECO:0000256" key="6">
    <source>
        <dbReference type="ARBA" id="ARBA00022824"/>
    </source>
</evidence>
<keyword evidence="12" id="KW-0472">Membrane</keyword>
<evidence type="ECO:0000256" key="22">
    <source>
        <dbReference type="ARBA" id="ARBA00049443"/>
    </source>
</evidence>
<dbReference type="SUPFAM" id="SSF51905">
    <property type="entry name" value="FAD/NAD(P)-binding domain"/>
    <property type="match status" value="2"/>
</dbReference>
<comment type="catalytic activity">
    <reaction evidence="20">
        <text>hypotaurine + NADPH + O2 + H(+) = taurine + NADP(+) + H2O</text>
        <dbReference type="Rhea" id="RHEA:69819"/>
        <dbReference type="ChEBI" id="CHEBI:15377"/>
        <dbReference type="ChEBI" id="CHEBI:15378"/>
        <dbReference type="ChEBI" id="CHEBI:15379"/>
        <dbReference type="ChEBI" id="CHEBI:57783"/>
        <dbReference type="ChEBI" id="CHEBI:57853"/>
        <dbReference type="ChEBI" id="CHEBI:58349"/>
        <dbReference type="ChEBI" id="CHEBI:507393"/>
        <dbReference type="EC" id="1.14.13.8"/>
    </reaction>
    <physiologicalReaction direction="left-to-right" evidence="20">
        <dbReference type="Rhea" id="RHEA:69820"/>
    </physiologicalReaction>
</comment>
<dbReference type="InterPro" id="IPR050346">
    <property type="entry name" value="FMO-like"/>
</dbReference>
<dbReference type="InterPro" id="IPR036188">
    <property type="entry name" value="FAD/NAD-bd_sf"/>
</dbReference>
<evidence type="ECO:0000256" key="7">
    <source>
        <dbReference type="ARBA" id="ARBA00022827"/>
    </source>
</evidence>
<dbReference type="OrthoDB" id="66881at2759"/>
<evidence type="ECO:0000256" key="9">
    <source>
        <dbReference type="ARBA" id="ARBA00022989"/>
    </source>
</evidence>
<dbReference type="EMBL" id="KK120283">
    <property type="protein sequence ID" value="KFM77958.1"/>
    <property type="molecule type" value="Genomic_DNA"/>
</dbReference>
<dbReference type="Proteomes" id="UP000054359">
    <property type="component" value="Unassembled WGS sequence"/>
</dbReference>
<dbReference type="PANTHER" id="PTHR23023">
    <property type="entry name" value="DIMETHYLANILINE MONOOXYGENASE"/>
    <property type="match status" value="1"/>
</dbReference>
<dbReference type="EC" id="1.14.13.148" evidence="14"/>
<dbReference type="Gene3D" id="3.50.50.60">
    <property type="entry name" value="FAD/NAD(P)-binding domain"/>
    <property type="match status" value="3"/>
</dbReference>
<evidence type="ECO:0000256" key="21">
    <source>
        <dbReference type="ARBA" id="ARBA00048088"/>
    </source>
</evidence>
<name>A0A087UKR9_STEMI</name>
<organism evidence="23 24">
    <name type="scientific">Stegodyphus mimosarum</name>
    <name type="common">African social velvet spider</name>
    <dbReference type="NCBI Taxonomy" id="407821"/>
    <lineage>
        <taxon>Eukaryota</taxon>
        <taxon>Metazoa</taxon>
        <taxon>Ecdysozoa</taxon>
        <taxon>Arthropoda</taxon>
        <taxon>Chelicerata</taxon>
        <taxon>Arachnida</taxon>
        <taxon>Araneae</taxon>
        <taxon>Araneomorphae</taxon>
        <taxon>Entelegynae</taxon>
        <taxon>Eresoidea</taxon>
        <taxon>Eresidae</taxon>
        <taxon>Stegodyphus</taxon>
    </lineage>
</organism>
<evidence type="ECO:0000256" key="3">
    <source>
        <dbReference type="ARBA" id="ARBA00009183"/>
    </source>
</evidence>
<keyword evidence="8" id="KW-0521">NADP</keyword>
<proteinExistence type="inferred from homology"/>
<comment type="similarity">
    <text evidence="3">Belongs to the FMO family.</text>
</comment>
<dbReference type="GO" id="GO:0050661">
    <property type="term" value="F:NADP binding"/>
    <property type="evidence" value="ECO:0007669"/>
    <property type="project" value="InterPro"/>
</dbReference>
<keyword evidence="6" id="KW-0256">Endoplasmic reticulum</keyword>
<accession>A0A087UKR9</accession>
<dbReference type="InterPro" id="IPR020946">
    <property type="entry name" value="Flavin_mOase-like"/>
</dbReference>
<evidence type="ECO:0000313" key="23">
    <source>
        <dbReference type="EMBL" id="KFM77958.1"/>
    </source>
</evidence>
<comment type="cofactor">
    <cofactor evidence="1">
        <name>FAD</name>
        <dbReference type="ChEBI" id="CHEBI:57692"/>
    </cofactor>
</comment>
<evidence type="ECO:0000256" key="1">
    <source>
        <dbReference type="ARBA" id="ARBA00001974"/>
    </source>
</evidence>
<gene>
    <name evidence="23" type="ORF">X975_22372</name>
</gene>
<comment type="subcellular location">
    <subcellularLocation>
        <location evidence="2">Endoplasmic reticulum membrane</location>
        <topology evidence="2">Single-pass membrane protein</topology>
    </subcellularLocation>
</comment>
<evidence type="ECO:0000256" key="19">
    <source>
        <dbReference type="ARBA" id="ARBA00047338"/>
    </source>
</evidence>
<evidence type="ECO:0000256" key="5">
    <source>
        <dbReference type="ARBA" id="ARBA00022692"/>
    </source>
</evidence>
<evidence type="ECO:0000256" key="13">
    <source>
        <dbReference type="ARBA" id="ARBA00029725"/>
    </source>
</evidence>
<comment type="catalytic activity">
    <reaction evidence="21">
        <text>trimethylamine + NADPH + O2 = trimethylamine N-oxide + NADP(+) + H2O</text>
        <dbReference type="Rhea" id="RHEA:31979"/>
        <dbReference type="ChEBI" id="CHEBI:15377"/>
        <dbReference type="ChEBI" id="CHEBI:15379"/>
        <dbReference type="ChEBI" id="CHEBI:15724"/>
        <dbReference type="ChEBI" id="CHEBI:57783"/>
        <dbReference type="ChEBI" id="CHEBI:58349"/>
        <dbReference type="ChEBI" id="CHEBI:58389"/>
        <dbReference type="EC" id="1.14.13.148"/>
    </reaction>
    <physiologicalReaction direction="left-to-right" evidence="21">
        <dbReference type="Rhea" id="RHEA:31980"/>
    </physiologicalReaction>
</comment>
<evidence type="ECO:0000256" key="11">
    <source>
        <dbReference type="ARBA" id="ARBA00023033"/>
    </source>
</evidence>
<dbReference type="GO" id="GO:0034899">
    <property type="term" value="F:trimethylamine monooxygenase activity"/>
    <property type="evidence" value="ECO:0007669"/>
    <property type="project" value="UniProtKB-EC"/>
</dbReference>
<dbReference type="InterPro" id="IPR000960">
    <property type="entry name" value="Flavin_mOase"/>
</dbReference>
<sequence length="510" mass="58636">MAAKKRIAVIGGGFAGILSIAMLKEEGVDPFCFEQTDKIGGTWNYREESKEGVASIMPTTIINHSKEMGALSNFPPRKEYNNYMRHDELFQYIMEYCTQNDCLKHIQLNMMVTCVKRSEDYDETGRWLVTARNTVTGEELTDIFDGVMACIGHINRPIIPNFPAQENFKGKIMHTHSLKEVSEFKDQNVLVVGMGASALDAAVGISDVAKQVYLSTRTGSYVLNRVGPRGYPIDYVLMRRYFLKCIDCVPIRLCNWYVEKFYIDPRFHHKLYNAPPKYHFLNKEPVLNDHFGPKLLSGSIVQKRDIVHFTDKGVVFEGSEKEIQIDTVIMATGYTWKFPFLEEGIVQQEEDGRIILYKGMYPPHLKHPTLAIAGFLLPFGPGFPIGEMQCRWAAHIFAGKGRLPSAKKMLKDIRKTHETNVRRYAPNDKMTLRIDCMQYLDDIASKLGAKPNLFKLFFTDIRLFWKLCWGPLLSYQYRLQGPHKWDGARDAILTCKERVKYPLRKDRVKQ</sequence>
<evidence type="ECO:0000256" key="2">
    <source>
        <dbReference type="ARBA" id="ARBA00004389"/>
    </source>
</evidence>
<keyword evidence="4" id="KW-0285">Flavoprotein</keyword>
<dbReference type="GO" id="GO:0005789">
    <property type="term" value="C:endoplasmic reticulum membrane"/>
    <property type="evidence" value="ECO:0007669"/>
    <property type="project" value="UniProtKB-SubCell"/>
</dbReference>
<keyword evidence="7" id="KW-0274">FAD</keyword>
<protein>
    <recommendedName>
        <fullName evidence="15">Flavin-containing monooxygenase 1</fullName>
        <ecNumber evidence="14">1.14.13.148</ecNumber>
    </recommendedName>
    <alternativeName>
        <fullName evidence="17">Dimethylaniline monooxygenase [N-oxide-forming] 1</fullName>
    </alternativeName>
    <alternativeName>
        <fullName evidence="13">Dimethylaniline oxidase 1</fullName>
    </alternativeName>
    <alternativeName>
        <fullName evidence="16">Trimethylamine monooxygenase</fullName>
    </alternativeName>
</protein>
<comment type="function">
    <text evidence="18">Broad spectrum monooxygenase that catalyzes the oxygenation of a wide variety of nitrogen- and sulfur-containing compounds including xenobiotics. Catalyzes the S-oxygenation of hypotaurine to produce taurine, an organic osmolyte involved in cell volume regulation as well as a variety of cytoprotective and developmental processes. In vitro, catalyzes the N-oxygenation of trimethylamine (TMA) to produce trimethylamine N-oxide (TMAO) and could therefore participate to the detoxification of this compound that is generated by the action of gut microbiota from dietary precursors such as choline, choline containing compounds, betaine or L-carnitine.</text>
</comment>
<keyword evidence="9" id="KW-1133">Transmembrane helix</keyword>
<evidence type="ECO:0000256" key="17">
    <source>
        <dbReference type="ARBA" id="ARBA00034561"/>
    </source>
</evidence>
<evidence type="ECO:0000256" key="18">
    <source>
        <dbReference type="ARBA" id="ARBA00045957"/>
    </source>
</evidence>
<evidence type="ECO:0000256" key="15">
    <source>
        <dbReference type="ARBA" id="ARBA00034536"/>
    </source>
</evidence>
<comment type="catalytic activity">
    <reaction evidence="19">
        <text>hypotaurine + NADH + O2 + H(+) = taurine + NAD(+) + H2O</text>
        <dbReference type="Rhea" id="RHEA:74111"/>
        <dbReference type="ChEBI" id="CHEBI:15377"/>
        <dbReference type="ChEBI" id="CHEBI:15378"/>
        <dbReference type="ChEBI" id="CHEBI:15379"/>
        <dbReference type="ChEBI" id="CHEBI:57540"/>
        <dbReference type="ChEBI" id="CHEBI:57853"/>
        <dbReference type="ChEBI" id="CHEBI:57945"/>
        <dbReference type="ChEBI" id="CHEBI:507393"/>
        <dbReference type="EC" id="1.14.13.8"/>
    </reaction>
    <physiologicalReaction direction="left-to-right" evidence="19">
        <dbReference type="Rhea" id="RHEA:74112"/>
    </physiologicalReaction>
</comment>
<reference evidence="23 24" key="1">
    <citation type="submission" date="2013-11" db="EMBL/GenBank/DDBJ databases">
        <title>Genome sequencing of Stegodyphus mimosarum.</title>
        <authorList>
            <person name="Bechsgaard J."/>
        </authorList>
    </citation>
    <scope>NUCLEOTIDE SEQUENCE [LARGE SCALE GENOMIC DNA]</scope>
</reference>
<dbReference type="OMA" id="MACIGHI"/>
<keyword evidence="5" id="KW-0812">Transmembrane</keyword>
<evidence type="ECO:0000313" key="24">
    <source>
        <dbReference type="Proteomes" id="UP000054359"/>
    </source>
</evidence>
<dbReference type="PIRSF" id="PIRSF000332">
    <property type="entry name" value="FMO"/>
    <property type="match status" value="1"/>
</dbReference>
<evidence type="ECO:0000256" key="12">
    <source>
        <dbReference type="ARBA" id="ARBA00023136"/>
    </source>
</evidence>